<proteinExistence type="predicted"/>
<name>A0A091V5P6_NIPNI</name>
<feature type="region of interest" description="Disordered" evidence="1">
    <location>
        <begin position="72"/>
        <end position="142"/>
    </location>
</feature>
<feature type="non-terminal residue" evidence="2">
    <location>
        <position position="1"/>
    </location>
</feature>
<organism evidence="2 3">
    <name type="scientific">Nipponia nippon</name>
    <name type="common">Crested ibis</name>
    <name type="synonym">Ibis nippon</name>
    <dbReference type="NCBI Taxonomy" id="128390"/>
    <lineage>
        <taxon>Eukaryota</taxon>
        <taxon>Metazoa</taxon>
        <taxon>Chordata</taxon>
        <taxon>Craniata</taxon>
        <taxon>Vertebrata</taxon>
        <taxon>Euteleostomi</taxon>
        <taxon>Archelosauria</taxon>
        <taxon>Archosauria</taxon>
        <taxon>Dinosauria</taxon>
        <taxon>Saurischia</taxon>
        <taxon>Theropoda</taxon>
        <taxon>Coelurosauria</taxon>
        <taxon>Aves</taxon>
        <taxon>Neognathae</taxon>
        <taxon>Neoaves</taxon>
        <taxon>Aequornithes</taxon>
        <taxon>Pelecaniformes</taxon>
        <taxon>Threskiornithidae</taxon>
        <taxon>Nipponia</taxon>
    </lineage>
</organism>
<evidence type="ECO:0000313" key="2">
    <source>
        <dbReference type="EMBL" id="KFQ97717.1"/>
    </source>
</evidence>
<evidence type="ECO:0000256" key="1">
    <source>
        <dbReference type="SAM" id="MobiDB-lite"/>
    </source>
</evidence>
<evidence type="ECO:0000313" key="3">
    <source>
        <dbReference type="Proteomes" id="UP000053283"/>
    </source>
</evidence>
<reference evidence="2 3" key="1">
    <citation type="submission" date="2014-04" db="EMBL/GenBank/DDBJ databases">
        <title>Genome evolution of avian class.</title>
        <authorList>
            <person name="Zhang G."/>
            <person name="Li C."/>
        </authorList>
    </citation>
    <scope>NUCLEOTIDE SEQUENCE [LARGE SCALE GENOMIC DNA]</scope>
    <source>
        <strain evidence="2">BGI_Y956</strain>
    </source>
</reference>
<gene>
    <name evidence="2" type="ORF">Y956_12787</name>
</gene>
<feature type="non-terminal residue" evidence="2">
    <location>
        <position position="142"/>
    </location>
</feature>
<feature type="compositionally biased region" description="Basic and acidic residues" evidence="1">
    <location>
        <begin position="127"/>
        <end position="136"/>
    </location>
</feature>
<feature type="region of interest" description="Disordered" evidence="1">
    <location>
        <begin position="1"/>
        <end position="27"/>
    </location>
</feature>
<sequence length="142" mass="15688">PPAAPLHKVDNENGAGRPHSQPKHEVKCHHHPCCLGQLFRHDLGAVDDDQCPQVAVAQPQQCREDHRVDILVEDHRPDVSPGLVVAEDEERDEDGPEEDKDRQQLALGARHLDPCSDLPPAPVSKVVQEETGERRKVLGAPQ</sequence>
<protein>
    <submittedName>
        <fullName evidence="2">Uncharacterized protein</fullName>
    </submittedName>
</protein>
<feature type="compositionally biased region" description="Acidic residues" evidence="1">
    <location>
        <begin position="86"/>
        <end position="98"/>
    </location>
</feature>
<dbReference type="EMBL" id="KL410604">
    <property type="protein sequence ID" value="KFQ97717.1"/>
    <property type="molecule type" value="Genomic_DNA"/>
</dbReference>
<dbReference type="Proteomes" id="UP000053283">
    <property type="component" value="Unassembled WGS sequence"/>
</dbReference>
<keyword evidence="3" id="KW-1185">Reference proteome</keyword>
<accession>A0A091V5P6</accession>
<dbReference type="AlphaFoldDB" id="A0A091V5P6"/>